<keyword evidence="3 13" id="KW-0813">Transport</keyword>
<evidence type="ECO:0000256" key="1">
    <source>
        <dbReference type="ARBA" id="ARBA00004141"/>
    </source>
</evidence>
<evidence type="ECO:0000313" key="16">
    <source>
        <dbReference type="EnsemblPlants" id="OPUNC04G00920.1"/>
    </source>
</evidence>
<dbReference type="PANTHER" id="PTHR45743:SF27">
    <property type="entry name" value="POTASSIUM CHANNEL KAT3"/>
    <property type="match status" value="1"/>
</dbReference>
<dbReference type="GO" id="GO:0034702">
    <property type="term" value="C:monoatomic ion channel complex"/>
    <property type="evidence" value="ECO:0007669"/>
    <property type="project" value="UniProtKB-KW"/>
</dbReference>
<dbReference type="Pfam" id="PF11834">
    <property type="entry name" value="KHA"/>
    <property type="match status" value="1"/>
</dbReference>
<dbReference type="CDD" id="cd00038">
    <property type="entry name" value="CAP_ED"/>
    <property type="match status" value="1"/>
</dbReference>
<dbReference type="InterPro" id="IPR014710">
    <property type="entry name" value="RmlC-like_jellyroll"/>
</dbReference>
<evidence type="ECO:0000256" key="9">
    <source>
        <dbReference type="ARBA" id="ARBA00022989"/>
    </source>
</evidence>
<proteinExistence type="inferred from homology"/>
<dbReference type="GO" id="GO:0005249">
    <property type="term" value="F:voltage-gated potassium channel activity"/>
    <property type="evidence" value="ECO:0007669"/>
    <property type="project" value="UniProtKB-UniRule"/>
</dbReference>
<comment type="function">
    <text evidence="13">Potassium channel.</text>
</comment>
<dbReference type="AlphaFoldDB" id="A0A0E0KM91"/>
<keyword evidence="6 13" id="KW-0631">Potassium channel</keyword>
<evidence type="ECO:0000256" key="7">
    <source>
        <dbReference type="ARBA" id="ARBA00022882"/>
    </source>
</evidence>
<comment type="subcellular location">
    <subcellularLocation>
        <location evidence="1 13">Membrane</location>
        <topology evidence="1 13">Multi-pass membrane protein</topology>
    </subcellularLocation>
</comment>
<evidence type="ECO:0000256" key="5">
    <source>
        <dbReference type="ARBA" id="ARBA00022692"/>
    </source>
</evidence>
<keyword evidence="12 13" id="KW-0407">Ion channel</keyword>
<dbReference type="PROSITE" id="PS50042">
    <property type="entry name" value="CNMP_BINDING_3"/>
    <property type="match status" value="1"/>
</dbReference>
<dbReference type="InterPro" id="IPR003938">
    <property type="entry name" value="K_chnl_volt-dep_EAG/ELK/ERG"/>
</dbReference>
<keyword evidence="11 13" id="KW-0472">Membrane</keyword>
<dbReference type="Gramene" id="OPUNC04G00920.1">
    <property type="protein sequence ID" value="OPUNC04G00920.1"/>
    <property type="gene ID" value="OPUNC04G00920"/>
</dbReference>
<dbReference type="InterPro" id="IPR021789">
    <property type="entry name" value="KHA_dom"/>
</dbReference>
<keyword evidence="9 13" id="KW-1133">Transmembrane helix</keyword>
<evidence type="ECO:0000259" key="15">
    <source>
        <dbReference type="PROSITE" id="PS51490"/>
    </source>
</evidence>
<evidence type="ECO:0000256" key="3">
    <source>
        <dbReference type="ARBA" id="ARBA00022448"/>
    </source>
</evidence>
<comment type="caution">
    <text evidence="13">Lacks conserved residue(s) required for the propagation of feature annotation.</text>
</comment>
<comment type="domain">
    <text evidence="13">The KHA domain (rich in hydrophobic and acidic residues) present in the C-terminal part is likely to be important for tetramerization.</text>
</comment>
<dbReference type="OMA" id="HSYLVAW"/>
<accession>A0A0E0KM91</accession>
<keyword evidence="8 13" id="KW-0630">Potassium</keyword>
<dbReference type="STRING" id="4537.A0A0E0KM91"/>
<keyword evidence="7 13" id="KW-0851">Voltage-gated channel</keyword>
<dbReference type="Gene3D" id="1.10.287.70">
    <property type="match status" value="1"/>
</dbReference>
<dbReference type="Pfam" id="PF00027">
    <property type="entry name" value="cNMP_binding"/>
    <property type="match status" value="1"/>
</dbReference>
<dbReference type="FunFam" id="1.10.287.70:FF:000123">
    <property type="entry name" value="Potassium channel KAT3"/>
    <property type="match status" value="1"/>
</dbReference>
<feature type="domain" description="Cyclic nucleotide-binding" evidence="14">
    <location>
        <begin position="368"/>
        <end position="488"/>
    </location>
</feature>
<dbReference type="SMART" id="SM00100">
    <property type="entry name" value="cNMP"/>
    <property type="match status" value="1"/>
</dbReference>
<dbReference type="Proteomes" id="UP000026962">
    <property type="component" value="Chromosome 4"/>
</dbReference>
<keyword evidence="5 13" id="KW-0812">Transmembrane</keyword>
<dbReference type="Gene3D" id="2.60.120.10">
    <property type="entry name" value="Jelly Rolls"/>
    <property type="match status" value="1"/>
</dbReference>
<feature type="transmembrane region" description="Helical" evidence="13">
    <location>
        <begin position="50"/>
        <end position="68"/>
    </location>
</feature>
<evidence type="ECO:0000313" key="17">
    <source>
        <dbReference type="Proteomes" id="UP000026962"/>
    </source>
</evidence>
<dbReference type="InterPro" id="IPR005821">
    <property type="entry name" value="Ion_trans_dom"/>
</dbReference>
<sequence length="611" mass="69165">MTRHSRTSVAILPVMMSPAMAARSELLRSAFGEASPSLGWFVVNPHSCSYRWWHMFLIMLVLYSAWASPFELSMEKAASIALVVTDLVIDVFFAIDIAISFFVAYHDASTGLLVTDRRKITTRYLKRPCFALDVASTIPLQIIYQLVTGKRQGLWGLLNLLRLWRLRRVSKLFARVEKDIRFSYLWTRLIKLLCVTLFALHFAACIYLWMAFNYKIKELTWIGSQIHSFKDRSVWFCYTCAVYWSITTLATVGYGDLHATNIGEMLFSIAFMLFNMGLTSYIIGNITNLVVHEASNTFKMRDMVQRVSEFGSMNRLPEAMREQMLASVQLRFRTEEQLQQEVLSELPKAVRSGVMKHLFKSAVESCYLFQGVSDSLIVQLVAEMKAEFFPQKANVILENETSTDCYIIISGEVEALTTLADGTEKHVMRIGPQGMAGEIGVLFSIPQPFTIRSRRLTQVVRISHTHLLQTVRPNTADGYIVFSNFIQYLESLKVQTKEAAFISGHLWNGNSTVLGRATEFAVDESKEAAHKMLQCKGPKRVVIHEQLPNETGTALHPSPGKLVLLPDSMQELMKLSEKKFGKAARGILTVEGAEVEDIEVIRDGDHLFFSL</sequence>
<dbReference type="eggNOG" id="KOG0498">
    <property type="taxonomic scope" value="Eukaryota"/>
</dbReference>
<reference evidence="16" key="2">
    <citation type="submission" date="2018-05" db="EMBL/GenBank/DDBJ databases">
        <title>OpunRS2 (Oryza punctata Reference Sequence Version 2).</title>
        <authorList>
            <person name="Zhang J."/>
            <person name="Kudrna D."/>
            <person name="Lee S."/>
            <person name="Talag J."/>
            <person name="Welchert J."/>
            <person name="Wing R.A."/>
        </authorList>
    </citation>
    <scope>NUCLEOTIDE SEQUENCE [LARGE SCALE GENOMIC DNA]</scope>
</reference>
<evidence type="ECO:0000256" key="6">
    <source>
        <dbReference type="ARBA" id="ARBA00022826"/>
    </source>
</evidence>
<feature type="domain" description="KHA" evidence="15">
    <location>
        <begin position="540"/>
        <end position="611"/>
    </location>
</feature>
<dbReference type="InterPro" id="IPR018490">
    <property type="entry name" value="cNMP-bd_dom_sf"/>
</dbReference>
<dbReference type="EnsemblPlants" id="OPUNC04G00920.1">
    <property type="protein sequence ID" value="OPUNC04G00920.1"/>
    <property type="gene ID" value="OPUNC04G00920"/>
</dbReference>
<dbReference type="PRINTS" id="PR01463">
    <property type="entry name" value="EAGCHANLFMLY"/>
</dbReference>
<evidence type="ECO:0000256" key="2">
    <source>
        <dbReference type="ARBA" id="ARBA00007929"/>
    </source>
</evidence>
<dbReference type="SUPFAM" id="SSF51206">
    <property type="entry name" value="cAMP-binding domain-like"/>
    <property type="match status" value="1"/>
</dbReference>
<dbReference type="Pfam" id="PF00520">
    <property type="entry name" value="Ion_trans"/>
    <property type="match status" value="1"/>
</dbReference>
<dbReference type="HOGENOM" id="CLU_005746_8_2_1"/>
<comment type="subunit">
    <text evidence="13">The potassium channel is composed of a homo- or heterotetrameric complex of pore-forming subunits.</text>
</comment>
<feature type="transmembrane region" description="Helical" evidence="13">
    <location>
        <begin position="189"/>
        <end position="212"/>
    </location>
</feature>
<comment type="similarity">
    <text evidence="2 13">Belongs to the potassium channel family. Plant (TC 1.A.1.4) subfamily.</text>
</comment>
<protein>
    <recommendedName>
        <fullName evidence="13">Potassium channel</fullName>
    </recommendedName>
</protein>
<comment type="domain">
    <text evidence="13">The segment S4 is probably the voltage-sensor and is characterized by a series of positively charged amino acids. The pore-forming region H5 is enclosed by the transmembrane segments S5 and S6 in the Shaker-type (1P/6TM) and contains the GYGD signature motif which seems to be involved in potassium selectivity.</text>
</comment>
<evidence type="ECO:0000256" key="8">
    <source>
        <dbReference type="ARBA" id="ARBA00022958"/>
    </source>
</evidence>
<feature type="transmembrane region" description="Helical" evidence="13">
    <location>
        <begin position="266"/>
        <end position="291"/>
    </location>
</feature>
<keyword evidence="4 13" id="KW-0633">Potassium transport</keyword>
<dbReference type="PANTHER" id="PTHR45743">
    <property type="entry name" value="POTASSIUM CHANNEL AKT1"/>
    <property type="match status" value="1"/>
</dbReference>
<evidence type="ECO:0000256" key="12">
    <source>
        <dbReference type="ARBA" id="ARBA00023303"/>
    </source>
</evidence>
<evidence type="ECO:0000256" key="11">
    <source>
        <dbReference type="ARBA" id="ARBA00023136"/>
    </source>
</evidence>
<feature type="transmembrane region" description="Helical" evidence="13">
    <location>
        <begin position="80"/>
        <end position="105"/>
    </location>
</feature>
<evidence type="ECO:0000256" key="10">
    <source>
        <dbReference type="ARBA" id="ARBA00023065"/>
    </source>
</evidence>
<keyword evidence="10 13" id="KW-0406">Ion transport</keyword>
<evidence type="ECO:0000259" key="14">
    <source>
        <dbReference type="PROSITE" id="PS50042"/>
    </source>
</evidence>
<feature type="transmembrane region" description="Helical" evidence="13">
    <location>
        <begin position="233"/>
        <end position="254"/>
    </location>
</feature>
<dbReference type="FunFam" id="2.60.120.10:FF:000074">
    <property type="entry name" value="Potassium channel KAT2"/>
    <property type="match status" value="1"/>
</dbReference>
<dbReference type="InterPro" id="IPR045319">
    <property type="entry name" value="KAT/AKT"/>
</dbReference>
<evidence type="ECO:0000256" key="13">
    <source>
        <dbReference type="RuleBase" id="RU369015"/>
    </source>
</evidence>
<organism evidence="16">
    <name type="scientific">Oryza punctata</name>
    <name type="common">Red rice</name>
    <dbReference type="NCBI Taxonomy" id="4537"/>
    <lineage>
        <taxon>Eukaryota</taxon>
        <taxon>Viridiplantae</taxon>
        <taxon>Streptophyta</taxon>
        <taxon>Embryophyta</taxon>
        <taxon>Tracheophyta</taxon>
        <taxon>Spermatophyta</taxon>
        <taxon>Magnoliopsida</taxon>
        <taxon>Liliopsida</taxon>
        <taxon>Poales</taxon>
        <taxon>Poaceae</taxon>
        <taxon>BOP clade</taxon>
        <taxon>Oryzoideae</taxon>
        <taxon>Oryzeae</taxon>
        <taxon>Oryzinae</taxon>
        <taxon>Oryza</taxon>
    </lineage>
</organism>
<name>A0A0E0KM91_ORYPU</name>
<reference evidence="16" key="1">
    <citation type="submission" date="2015-04" db="UniProtKB">
        <authorList>
            <consortium name="EnsemblPlants"/>
        </authorList>
    </citation>
    <scope>IDENTIFICATION</scope>
</reference>
<dbReference type="SUPFAM" id="SSF81324">
    <property type="entry name" value="Voltage-gated potassium channels"/>
    <property type="match status" value="1"/>
</dbReference>
<dbReference type="PROSITE" id="PS51490">
    <property type="entry name" value="KHA"/>
    <property type="match status" value="1"/>
</dbReference>
<keyword evidence="17" id="KW-1185">Reference proteome</keyword>
<evidence type="ECO:0000256" key="4">
    <source>
        <dbReference type="ARBA" id="ARBA00022538"/>
    </source>
</evidence>
<dbReference type="InterPro" id="IPR000595">
    <property type="entry name" value="cNMP-bd_dom"/>
</dbReference>